<keyword evidence="2" id="KW-0805">Transcription regulation</keyword>
<dbReference type="RefSeq" id="WP_111654767.1">
    <property type="nucleotide sequence ID" value="NZ_JACHWI010000014.1"/>
</dbReference>
<dbReference type="InterPro" id="IPR039425">
    <property type="entry name" value="RNA_pol_sigma-70-like"/>
</dbReference>
<dbReference type="InterPro" id="IPR013325">
    <property type="entry name" value="RNA_pol_sigma_r2"/>
</dbReference>
<dbReference type="AlphaFoldDB" id="A0A327YZ59"/>
<dbReference type="InterPro" id="IPR007627">
    <property type="entry name" value="RNA_pol_sigma70_r2"/>
</dbReference>
<comment type="similarity">
    <text evidence="1">Belongs to the sigma-70 factor family. ECF subfamily.</text>
</comment>
<dbReference type="GO" id="GO:0016987">
    <property type="term" value="F:sigma factor activity"/>
    <property type="evidence" value="ECO:0007669"/>
    <property type="project" value="UniProtKB-KW"/>
</dbReference>
<dbReference type="SUPFAM" id="SSF88659">
    <property type="entry name" value="Sigma3 and sigma4 domains of RNA polymerase sigma factors"/>
    <property type="match status" value="1"/>
</dbReference>
<dbReference type="Proteomes" id="UP000249341">
    <property type="component" value="Unassembled WGS sequence"/>
</dbReference>
<accession>A0A327YZ59</accession>
<dbReference type="InterPro" id="IPR014284">
    <property type="entry name" value="RNA_pol_sigma-70_dom"/>
</dbReference>
<feature type="domain" description="RNA polymerase sigma-70 region 2" evidence="6">
    <location>
        <begin position="25"/>
        <end position="85"/>
    </location>
</feature>
<dbReference type="Pfam" id="PF04542">
    <property type="entry name" value="Sigma70_r2"/>
    <property type="match status" value="1"/>
</dbReference>
<proteinExistence type="inferred from homology"/>
<dbReference type="EMBL" id="QLMJ01000028">
    <property type="protein sequence ID" value="RAK26283.1"/>
    <property type="molecule type" value="Genomic_DNA"/>
</dbReference>
<evidence type="ECO:0000256" key="2">
    <source>
        <dbReference type="ARBA" id="ARBA00023015"/>
    </source>
</evidence>
<organism evidence="8 9">
    <name type="scientific">Actinoplanes lutulentus</name>
    <dbReference type="NCBI Taxonomy" id="1287878"/>
    <lineage>
        <taxon>Bacteria</taxon>
        <taxon>Bacillati</taxon>
        <taxon>Actinomycetota</taxon>
        <taxon>Actinomycetes</taxon>
        <taxon>Micromonosporales</taxon>
        <taxon>Micromonosporaceae</taxon>
        <taxon>Actinoplanes</taxon>
    </lineage>
</organism>
<dbReference type="InterPro" id="IPR013324">
    <property type="entry name" value="RNA_pol_sigma_r3/r4-like"/>
</dbReference>
<comment type="caution">
    <text evidence="8">The sequence shown here is derived from an EMBL/GenBank/DDBJ whole genome shotgun (WGS) entry which is preliminary data.</text>
</comment>
<evidence type="ECO:0000256" key="3">
    <source>
        <dbReference type="ARBA" id="ARBA00023082"/>
    </source>
</evidence>
<reference evidence="8 9" key="1">
    <citation type="submission" date="2018-06" db="EMBL/GenBank/DDBJ databases">
        <title>Genomic Encyclopedia of Type Strains, Phase III (KMG-III): the genomes of soil and plant-associated and newly described type strains.</title>
        <authorList>
            <person name="Whitman W."/>
        </authorList>
    </citation>
    <scope>NUCLEOTIDE SEQUENCE [LARGE SCALE GENOMIC DNA]</scope>
    <source>
        <strain evidence="8 9">CGMCC 4.7090</strain>
    </source>
</reference>
<evidence type="ECO:0000259" key="7">
    <source>
        <dbReference type="Pfam" id="PF08281"/>
    </source>
</evidence>
<dbReference type="InterPro" id="IPR013249">
    <property type="entry name" value="RNA_pol_sigma70_r4_t2"/>
</dbReference>
<evidence type="ECO:0000313" key="9">
    <source>
        <dbReference type="Proteomes" id="UP000249341"/>
    </source>
</evidence>
<evidence type="ECO:0000256" key="4">
    <source>
        <dbReference type="ARBA" id="ARBA00023125"/>
    </source>
</evidence>
<feature type="domain" description="RNA polymerase sigma factor 70 region 4 type 2" evidence="7">
    <location>
        <begin position="113"/>
        <end position="164"/>
    </location>
</feature>
<keyword evidence="4" id="KW-0238">DNA-binding</keyword>
<dbReference type="Gene3D" id="1.10.10.10">
    <property type="entry name" value="Winged helix-like DNA-binding domain superfamily/Winged helix DNA-binding domain"/>
    <property type="match status" value="1"/>
</dbReference>
<dbReference type="SUPFAM" id="SSF88946">
    <property type="entry name" value="Sigma2 domain of RNA polymerase sigma factors"/>
    <property type="match status" value="1"/>
</dbReference>
<dbReference type="Pfam" id="PF08281">
    <property type="entry name" value="Sigma70_r4_2"/>
    <property type="match status" value="1"/>
</dbReference>
<dbReference type="InterPro" id="IPR036388">
    <property type="entry name" value="WH-like_DNA-bd_sf"/>
</dbReference>
<keyword evidence="3" id="KW-0731">Sigma factor</keyword>
<dbReference type="PANTHER" id="PTHR43133:SF8">
    <property type="entry name" value="RNA POLYMERASE SIGMA FACTOR HI_1459-RELATED"/>
    <property type="match status" value="1"/>
</dbReference>
<protein>
    <submittedName>
        <fullName evidence="8">RNA polymerase sigma-70 factor (ECF subfamily)</fullName>
    </submittedName>
</protein>
<dbReference type="Gene3D" id="1.10.1740.10">
    <property type="match status" value="1"/>
</dbReference>
<evidence type="ECO:0000313" key="8">
    <source>
        <dbReference type="EMBL" id="RAK26283.1"/>
    </source>
</evidence>
<dbReference type="GO" id="GO:0003677">
    <property type="term" value="F:DNA binding"/>
    <property type="evidence" value="ECO:0007669"/>
    <property type="project" value="UniProtKB-KW"/>
</dbReference>
<keyword evidence="5" id="KW-0804">Transcription</keyword>
<evidence type="ECO:0000256" key="1">
    <source>
        <dbReference type="ARBA" id="ARBA00010641"/>
    </source>
</evidence>
<gene>
    <name evidence="8" type="ORF">B0I29_128133</name>
</gene>
<dbReference type="OrthoDB" id="8611574at2"/>
<name>A0A327YZ59_9ACTN</name>
<evidence type="ECO:0000259" key="6">
    <source>
        <dbReference type="Pfam" id="PF04542"/>
    </source>
</evidence>
<keyword evidence="9" id="KW-1185">Reference proteome</keyword>
<dbReference type="NCBIfam" id="TIGR02937">
    <property type="entry name" value="sigma70-ECF"/>
    <property type="match status" value="1"/>
</dbReference>
<dbReference type="CDD" id="cd06171">
    <property type="entry name" value="Sigma70_r4"/>
    <property type="match status" value="1"/>
</dbReference>
<dbReference type="PANTHER" id="PTHR43133">
    <property type="entry name" value="RNA POLYMERASE ECF-TYPE SIGMA FACTO"/>
    <property type="match status" value="1"/>
</dbReference>
<dbReference type="GO" id="GO:0006352">
    <property type="term" value="P:DNA-templated transcription initiation"/>
    <property type="evidence" value="ECO:0007669"/>
    <property type="project" value="InterPro"/>
</dbReference>
<sequence length="175" mass="19946">MDRVARDARLVVRAQLGDRRALAELVSHWHEPLWRYVRRMTGNPDDVTQQAWAAALGSLPRLREPERFAPWLFTIARRALTDQLRLGYALPEPLESDIPDDRDAVDDVLDRAQVTEGLGGLPPPDREVIELFHLQDLSLHECAEVLAVPVGTVKSRLHRARRLLRDHLIAKGYES</sequence>
<evidence type="ECO:0000256" key="5">
    <source>
        <dbReference type="ARBA" id="ARBA00023163"/>
    </source>
</evidence>